<dbReference type="RefSeq" id="WP_188160221.1">
    <property type="nucleotide sequence ID" value="NZ_BMGH01000001.1"/>
</dbReference>
<evidence type="ECO:0000313" key="2">
    <source>
        <dbReference type="Proteomes" id="UP000613582"/>
    </source>
</evidence>
<sequence>MHLTHMIIDDFLPDPHGMREQALSMQFPARPEGAYYPGRNAGARLPLQGIERLISDITHEPLAPAQHYSHAVPRIALGGDDGKVSVHADFCHWSMILYLTLDEHCQDGTHFFRHRKTGWERAPVFPGEAERAGFASPDEAMKSVLAQSGDRTGWDEIMMIPMKFNRAVLFRGYMWHDAGKSFGTTPENGRLIVPLFFENTQTG</sequence>
<gene>
    <name evidence="1" type="ORF">GCM10011342_10520</name>
</gene>
<keyword evidence="2" id="KW-1185">Reference proteome</keyword>
<accession>A0A8J2V2I4</accession>
<organism evidence="1 2">
    <name type="scientific">Aquisalinus flavus</name>
    <dbReference type="NCBI Taxonomy" id="1526572"/>
    <lineage>
        <taxon>Bacteria</taxon>
        <taxon>Pseudomonadati</taxon>
        <taxon>Pseudomonadota</taxon>
        <taxon>Alphaproteobacteria</taxon>
        <taxon>Parvularculales</taxon>
        <taxon>Parvularculaceae</taxon>
        <taxon>Aquisalinus</taxon>
    </lineage>
</organism>
<protein>
    <submittedName>
        <fullName evidence="1">Uncharacterized protein</fullName>
    </submittedName>
</protein>
<dbReference type="AlphaFoldDB" id="A0A8J2V2I4"/>
<comment type="caution">
    <text evidence="1">The sequence shown here is derived from an EMBL/GenBank/DDBJ whole genome shotgun (WGS) entry which is preliminary data.</text>
</comment>
<dbReference type="Pfam" id="PF20043">
    <property type="entry name" value="DUF6445"/>
    <property type="match status" value="1"/>
</dbReference>
<reference evidence="1" key="2">
    <citation type="submission" date="2020-09" db="EMBL/GenBank/DDBJ databases">
        <authorList>
            <person name="Sun Q."/>
            <person name="Zhou Y."/>
        </authorList>
    </citation>
    <scope>NUCLEOTIDE SEQUENCE</scope>
    <source>
        <strain evidence="1">CGMCC 1.12921</strain>
    </source>
</reference>
<dbReference type="InterPro" id="IPR045617">
    <property type="entry name" value="DUF6445"/>
</dbReference>
<dbReference type="EMBL" id="BMGH01000001">
    <property type="protein sequence ID" value="GGD03411.1"/>
    <property type="molecule type" value="Genomic_DNA"/>
</dbReference>
<name>A0A8J2V2I4_9PROT</name>
<dbReference type="Proteomes" id="UP000613582">
    <property type="component" value="Unassembled WGS sequence"/>
</dbReference>
<proteinExistence type="predicted"/>
<evidence type="ECO:0000313" key="1">
    <source>
        <dbReference type="EMBL" id="GGD03411.1"/>
    </source>
</evidence>
<reference evidence="1" key="1">
    <citation type="journal article" date="2014" name="Int. J. Syst. Evol. Microbiol.">
        <title>Complete genome sequence of Corynebacterium casei LMG S-19264T (=DSM 44701T), isolated from a smear-ripened cheese.</title>
        <authorList>
            <consortium name="US DOE Joint Genome Institute (JGI-PGF)"/>
            <person name="Walter F."/>
            <person name="Albersmeier A."/>
            <person name="Kalinowski J."/>
            <person name="Ruckert C."/>
        </authorList>
    </citation>
    <scope>NUCLEOTIDE SEQUENCE</scope>
    <source>
        <strain evidence="1">CGMCC 1.12921</strain>
    </source>
</reference>